<accession>A0AA38CLH4</accession>
<dbReference type="CDD" id="cd09917">
    <property type="entry name" value="F-box_SF"/>
    <property type="match status" value="1"/>
</dbReference>
<comment type="caution">
    <text evidence="2">The sequence shown here is derived from an EMBL/GenBank/DDBJ whole genome shotgun (WGS) entry which is preliminary data.</text>
</comment>
<dbReference type="Gene3D" id="1.20.1280.50">
    <property type="match status" value="1"/>
</dbReference>
<feature type="domain" description="F-box" evidence="1">
    <location>
        <begin position="3"/>
        <end position="49"/>
    </location>
</feature>
<gene>
    <name evidence="2" type="ORF">KI387_012616</name>
</gene>
<dbReference type="OMA" id="SWHALIF"/>
<keyword evidence="3" id="KW-1185">Reference proteome</keyword>
<evidence type="ECO:0000313" key="3">
    <source>
        <dbReference type="Proteomes" id="UP000824469"/>
    </source>
</evidence>
<dbReference type="AlphaFoldDB" id="A0AA38CLH4"/>
<protein>
    <recommendedName>
        <fullName evidence="1">F-box domain-containing protein</fullName>
    </recommendedName>
</protein>
<dbReference type="InterPro" id="IPR050796">
    <property type="entry name" value="SCF_F-box_component"/>
</dbReference>
<dbReference type="PANTHER" id="PTHR31672">
    <property type="entry name" value="BNACNNG10540D PROTEIN"/>
    <property type="match status" value="1"/>
</dbReference>
<dbReference type="PROSITE" id="PS50181">
    <property type="entry name" value="FBOX"/>
    <property type="match status" value="1"/>
</dbReference>
<dbReference type="InterPro" id="IPR036047">
    <property type="entry name" value="F-box-like_dom_sf"/>
</dbReference>
<feature type="non-terminal residue" evidence="2">
    <location>
        <position position="1"/>
    </location>
</feature>
<dbReference type="SUPFAM" id="SSF81383">
    <property type="entry name" value="F-box domain"/>
    <property type="match status" value="1"/>
</dbReference>
<dbReference type="EMBL" id="JAHRHJ020000009">
    <property type="protein sequence ID" value="KAH9301033.1"/>
    <property type="molecule type" value="Genomic_DNA"/>
</dbReference>
<dbReference type="Proteomes" id="UP000824469">
    <property type="component" value="Unassembled WGS sequence"/>
</dbReference>
<reference evidence="2 3" key="1">
    <citation type="journal article" date="2021" name="Nat. Plants">
        <title>The Taxus genome provides insights into paclitaxel biosynthesis.</title>
        <authorList>
            <person name="Xiong X."/>
            <person name="Gou J."/>
            <person name="Liao Q."/>
            <person name="Li Y."/>
            <person name="Zhou Q."/>
            <person name="Bi G."/>
            <person name="Li C."/>
            <person name="Du R."/>
            <person name="Wang X."/>
            <person name="Sun T."/>
            <person name="Guo L."/>
            <person name="Liang H."/>
            <person name="Lu P."/>
            <person name="Wu Y."/>
            <person name="Zhang Z."/>
            <person name="Ro D.K."/>
            <person name="Shang Y."/>
            <person name="Huang S."/>
            <person name="Yan J."/>
        </authorList>
    </citation>
    <scope>NUCLEOTIDE SEQUENCE [LARGE SCALE GENOMIC DNA]</scope>
    <source>
        <strain evidence="2">Ta-2019</strain>
    </source>
</reference>
<evidence type="ECO:0000313" key="2">
    <source>
        <dbReference type="EMBL" id="KAH9301033.1"/>
    </source>
</evidence>
<dbReference type="InterPro" id="IPR001810">
    <property type="entry name" value="F-box_dom"/>
</dbReference>
<dbReference type="PANTHER" id="PTHR31672:SF2">
    <property type="entry name" value="F-BOX DOMAIN-CONTAINING PROTEIN"/>
    <property type="match status" value="1"/>
</dbReference>
<evidence type="ECO:0000259" key="1">
    <source>
        <dbReference type="PROSITE" id="PS50181"/>
    </source>
</evidence>
<name>A0AA38CLH4_TAXCH</name>
<organism evidence="2 3">
    <name type="scientific">Taxus chinensis</name>
    <name type="common">Chinese yew</name>
    <name type="synonym">Taxus wallichiana var. chinensis</name>
    <dbReference type="NCBI Taxonomy" id="29808"/>
    <lineage>
        <taxon>Eukaryota</taxon>
        <taxon>Viridiplantae</taxon>
        <taxon>Streptophyta</taxon>
        <taxon>Embryophyta</taxon>
        <taxon>Tracheophyta</taxon>
        <taxon>Spermatophyta</taxon>
        <taxon>Pinopsida</taxon>
        <taxon>Pinidae</taxon>
        <taxon>Conifers II</taxon>
        <taxon>Cupressales</taxon>
        <taxon>Taxaceae</taxon>
        <taxon>Taxus</taxon>
    </lineage>
</organism>
<dbReference type="Pfam" id="PF00646">
    <property type="entry name" value="F-box"/>
    <property type="match status" value="1"/>
</dbReference>
<sequence length="355" mass="41821">PKNPVWSEMPMDVIQKIFTHLPVESIYNFRRVSKDFNNLLSSQKFLSALNRSGRAWLLFRDRKERNYVAYSFLTRTFKTISLSFLPQFGNSDFYYESCGRGLLLQHFTRSNAIYVCNPLNRTYSKLGKCSTLGYKRIAGIFDGDDTASYKIILIVDYSSIQVYNSREDSLTTVGYIPDRKGYYQERNLFWKGYLILGMQHAHPDFRAYIIVYTIPDFVSYFSVALPVKSWMRFRLIKCRSSVVGVELSRKEPETITVWEFDQKIPSWKEIGRVPLFFFRGNDDFNLDDCVGVEDYICFFLVEHNHGKKRAIVYDLKQRSWEYLRFNCCLPLTRRRFPSYKPLAFEPMSDIVLSNT</sequence>
<proteinExistence type="predicted"/>
<dbReference type="SMART" id="SM00256">
    <property type="entry name" value="FBOX"/>
    <property type="match status" value="1"/>
</dbReference>